<keyword evidence="1" id="KW-0472">Membrane</keyword>
<feature type="transmembrane region" description="Helical" evidence="1">
    <location>
        <begin position="249"/>
        <end position="274"/>
    </location>
</feature>
<keyword evidence="3" id="KW-1185">Reference proteome</keyword>
<feature type="transmembrane region" description="Helical" evidence="1">
    <location>
        <begin position="153"/>
        <end position="174"/>
    </location>
</feature>
<dbReference type="OrthoDB" id="7446256at2"/>
<comment type="caution">
    <text evidence="2">The sequence shown here is derived from an EMBL/GenBank/DDBJ whole genome shotgun (WGS) entry which is preliminary data.</text>
</comment>
<keyword evidence="1" id="KW-1133">Transmembrane helix</keyword>
<feature type="transmembrane region" description="Helical" evidence="1">
    <location>
        <begin position="186"/>
        <end position="211"/>
    </location>
</feature>
<gene>
    <name evidence="2" type="ORF">BC659_1259</name>
</gene>
<dbReference type="Pfam" id="PF12412">
    <property type="entry name" value="DUF3667"/>
    <property type="match status" value="1"/>
</dbReference>
<feature type="transmembrane region" description="Helical" evidence="1">
    <location>
        <begin position="217"/>
        <end position="237"/>
    </location>
</feature>
<evidence type="ECO:0000313" key="2">
    <source>
        <dbReference type="EMBL" id="TDO29176.1"/>
    </source>
</evidence>
<dbReference type="AlphaFoldDB" id="A0A4R6J4F5"/>
<evidence type="ECO:0000313" key="3">
    <source>
        <dbReference type="Proteomes" id="UP000295741"/>
    </source>
</evidence>
<feature type="transmembrane region" description="Helical" evidence="1">
    <location>
        <begin position="93"/>
        <end position="112"/>
    </location>
</feature>
<organism evidence="2 3">
    <name type="scientific">Sediminibacterium goheungense</name>
    <dbReference type="NCBI Taxonomy" id="1086393"/>
    <lineage>
        <taxon>Bacteria</taxon>
        <taxon>Pseudomonadati</taxon>
        <taxon>Bacteroidota</taxon>
        <taxon>Chitinophagia</taxon>
        <taxon>Chitinophagales</taxon>
        <taxon>Chitinophagaceae</taxon>
        <taxon>Sediminibacterium</taxon>
    </lineage>
</organism>
<sequence length="277" mass="32033">MKKTTILGYIRLTMRNCLNCNYPVTEGQNFCSHCGQRADLKRLHLHEIWHDLIHYFTHADKGIFQLLKALSIQTGTVAREFVAGKRKKYFPPLNFFLIVAALYVFMNSIFSYTPSSVKPNTPQTAYSKQTTAPSYNIDQQRKMAPVNRFFAKYSNFVAMFAAPFISLLLWLILLKGPYNYTEHLVANLYLIGFTNLVRCMIYIPALSLLHISPATKSVNYIFVLFEIAYRTVFYYRFMGEFSVKGKIKSLALAIYTAIAWWLLIFGFIFAYMTIITT</sequence>
<dbReference type="InterPro" id="IPR022134">
    <property type="entry name" value="DUF3667"/>
</dbReference>
<proteinExistence type="predicted"/>
<keyword evidence="1" id="KW-0812">Transmembrane</keyword>
<reference evidence="2 3" key="1">
    <citation type="submission" date="2019-03" db="EMBL/GenBank/DDBJ databases">
        <title>Genomic Encyclopedia of Archaeal and Bacterial Type Strains, Phase II (KMG-II): from individual species to whole genera.</title>
        <authorList>
            <person name="Goeker M."/>
        </authorList>
    </citation>
    <scope>NUCLEOTIDE SEQUENCE [LARGE SCALE GENOMIC DNA]</scope>
    <source>
        <strain evidence="2 3">DSM 28323</strain>
    </source>
</reference>
<dbReference type="RefSeq" id="WP_133473780.1">
    <property type="nucleotide sequence ID" value="NZ_SNWP01000010.1"/>
</dbReference>
<dbReference type="EMBL" id="SNWP01000010">
    <property type="protein sequence ID" value="TDO29176.1"/>
    <property type="molecule type" value="Genomic_DNA"/>
</dbReference>
<name>A0A4R6J4F5_9BACT</name>
<evidence type="ECO:0000256" key="1">
    <source>
        <dbReference type="SAM" id="Phobius"/>
    </source>
</evidence>
<accession>A0A4R6J4F5</accession>
<protein>
    <submittedName>
        <fullName evidence="2">Uncharacterized protein DUF3667</fullName>
    </submittedName>
</protein>
<dbReference type="Proteomes" id="UP000295741">
    <property type="component" value="Unassembled WGS sequence"/>
</dbReference>